<accession>A0ABR2VLQ1</accession>
<feature type="compositionally biased region" description="Polar residues" evidence="1">
    <location>
        <begin position="120"/>
        <end position="136"/>
    </location>
</feature>
<name>A0ABR2VLQ1_9FUNG</name>
<dbReference type="EMBL" id="JASJQH010010081">
    <property type="protein sequence ID" value="KAK9674717.1"/>
    <property type="molecule type" value="Genomic_DNA"/>
</dbReference>
<organism evidence="2 3">
    <name type="scientific">Basidiobolus ranarum</name>
    <dbReference type="NCBI Taxonomy" id="34480"/>
    <lineage>
        <taxon>Eukaryota</taxon>
        <taxon>Fungi</taxon>
        <taxon>Fungi incertae sedis</taxon>
        <taxon>Zoopagomycota</taxon>
        <taxon>Entomophthoromycotina</taxon>
        <taxon>Basidiobolomycetes</taxon>
        <taxon>Basidiobolales</taxon>
        <taxon>Basidiobolaceae</taxon>
        <taxon>Basidiobolus</taxon>
    </lineage>
</organism>
<evidence type="ECO:0000313" key="3">
    <source>
        <dbReference type="Proteomes" id="UP001479436"/>
    </source>
</evidence>
<feature type="compositionally biased region" description="Polar residues" evidence="1">
    <location>
        <begin position="91"/>
        <end position="113"/>
    </location>
</feature>
<proteinExistence type="predicted"/>
<keyword evidence="3" id="KW-1185">Reference proteome</keyword>
<evidence type="ECO:0000256" key="1">
    <source>
        <dbReference type="SAM" id="MobiDB-lite"/>
    </source>
</evidence>
<feature type="compositionally biased region" description="Polar residues" evidence="1">
    <location>
        <begin position="157"/>
        <end position="168"/>
    </location>
</feature>
<dbReference type="Proteomes" id="UP001479436">
    <property type="component" value="Unassembled WGS sequence"/>
</dbReference>
<reference evidence="2 3" key="1">
    <citation type="submission" date="2023-04" db="EMBL/GenBank/DDBJ databases">
        <title>Genome of Basidiobolus ranarum AG-B5.</title>
        <authorList>
            <person name="Stajich J.E."/>
            <person name="Carter-House D."/>
            <person name="Gryganskyi A."/>
        </authorList>
    </citation>
    <scope>NUCLEOTIDE SEQUENCE [LARGE SCALE GENOMIC DNA]</scope>
    <source>
        <strain evidence="2 3">AG-B5</strain>
    </source>
</reference>
<sequence length="180" mass="19641">MFDTSRLLSYLSKPIELPNSLWPDIDLAPNEPQPQPLDNSTNLEDSRVLQTSGPTTPTPNCTKLQLFSTMTEEIDTSFELLTCNYLVSSPTSSLCSKDVQPNTFSPTPSSRASNSDRIKLKSSSSNPHLRTSNQFNGRRPLYPAASSISLISPSSAVQKNGSDSSTFPSFARNKKHSSAL</sequence>
<comment type="caution">
    <text evidence="2">The sequence shown here is derived from an EMBL/GenBank/DDBJ whole genome shotgun (WGS) entry which is preliminary data.</text>
</comment>
<gene>
    <name evidence="2" type="ORF">K7432_016967</name>
</gene>
<protein>
    <submittedName>
        <fullName evidence="2">Uncharacterized protein</fullName>
    </submittedName>
</protein>
<evidence type="ECO:0000313" key="2">
    <source>
        <dbReference type="EMBL" id="KAK9674717.1"/>
    </source>
</evidence>
<feature type="region of interest" description="Disordered" evidence="1">
    <location>
        <begin position="153"/>
        <end position="180"/>
    </location>
</feature>
<feature type="region of interest" description="Disordered" evidence="1">
    <location>
        <begin position="91"/>
        <end position="138"/>
    </location>
</feature>